<dbReference type="AlphaFoldDB" id="A0A5P1ES87"/>
<dbReference type="EMBL" id="CM007385">
    <property type="protein sequence ID" value="ONK68905.1"/>
    <property type="molecule type" value="Genomic_DNA"/>
</dbReference>
<dbReference type="Gramene" id="ONK68905">
    <property type="protein sequence ID" value="ONK68905"/>
    <property type="gene ID" value="A4U43_C05F17260"/>
</dbReference>
<evidence type="ECO:0000256" key="1">
    <source>
        <dbReference type="SAM" id="MobiDB-lite"/>
    </source>
</evidence>
<reference evidence="3" key="1">
    <citation type="journal article" date="2017" name="Nat. Commun.">
        <title>The asparagus genome sheds light on the origin and evolution of a young Y chromosome.</title>
        <authorList>
            <person name="Harkess A."/>
            <person name="Zhou J."/>
            <person name="Xu C."/>
            <person name="Bowers J.E."/>
            <person name="Van der Hulst R."/>
            <person name="Ayyampalayam S."/>
            <person name="Mercati F."/>
            <person name="Riccardi P."/>
            <person name="McKain M.R."/>
            <person name="Kakrana A."/>
            <person name="Tang H."/>
            <person name="Ray J."/>
            <person name="Groenendijk J."/>
            <person name="Arikit S."/>
            <person name="Mathioni S.M."/>
            <person name="Nakano M."/>
            <person name="Shan H."/>
            <person name="Telgmann-Rauber A."/>
            <person name="Kanno A."/>
            <person name="Yue Z."/>
            <person name="Chen H."/>
            <person name="Li W."/>
            <person name="Chen Y."/>
            <person name="Xu X."/>
            <person name="Zhang Y."/>
            <person name="Luo S."/>
            <person name="Chen H."/>
            <person name="Gao J."/>
            <person name="Mao Z."/>
            <person name="Pires J.C."/>
            <person name="Luo M."/>
            <person name="Kudrna D."/>
            <person name="Wing R.A."/>
            <person name="Meyers B.C."/>
            <person name="Yi K."/>
            <person name="Kong H."/>
            <person name="Lavrijsen P."/>
            <person name="Sunseri F."/>
            <person name="Falavigna A."/>
            <person name="Ye Y."/>
            <person name="Leebens-Mack J.H."/>
            <person name="Chen G."/>
        </authorList>
    </citation>
    <scope>NUCLEOTIDE SEQUENCE [LARGE SCALE GENOMIC DNA]</scope>
    <source>
        <strain evidence="3">cv. DH0086</strain>
    </source>
</reference>
<feature type="compositionally biased region" description="Acidic residues" evidence="1">
    <location>
        <begin position="34"/>
        <end position="43"/>
    </location>
</feature>
<sequence length="165" mass="17155">MIAATASAKSGFFLQKLNSSITLNALPPPPPAESSDDDSDGVDELTAGATDGLGEHSLGNNSVMLGSGLVVGGDARSQSLPDLLLADETGDFGPSGHVADVGGDARGWRDVVEEREDTRGWSFISIDSGWPIRPARQDADLASAAEAAEEQEMKDRWIGDGVLGF</sequence>
<proteinExistence type="predicted"/>
<keyword evidence="3" id="KW-1185">Reference proteome</keyword>
<organism evidence="2 3">
    <name type="scientific">Asparagus officinalis</name>
    <name type="common">Garden asparagus</name>
    <dbReference type="NCBI Taxonomy" id="4686"/>
    <lineage>
        <taxon>Eukaryota</taxon>
        <taxon>Viridiplantae</taxon>
        <taxon>Streptophyta</taxon>
        <taxon>Embryophyta</taxon>
        <taxon>Tracheophyta</taxon>
        <taxon>Spermatophyta</taxon>
        <taxon>Magnoliopsida</taxon>
        <taxon>Liliopsida</taxon>
        <taxon>Asparagales</taxon>
        <taxon>Asparagaceae</taxon>
        <taxon>Asparagoideae</taxon>
        <taxon>Asparagus</taxon>
    </lineage>
</organism>
<gene>
    <name evidence="2" type="ORF">A4U43_C05F17260</name>
</gene>
<protein>
    <submittedName>
        <fullName evidence="2">Uncharacterized protein</fullName>
    </submittedName>
</protein>
<evidence type="ECO:0000313" key="3">
    <source>
        <dbReference type="Proteomes" id="UP000243459"/>
    </source>
</evidence>
<accession>A0A5P1ES87</accession>
<dbReference type="Proteomes" id="UP000243459">
    <property type="component" value="Chromosome 5"/>
</dbReference>
<feature type="region of interest" description="Disordered" evidence="1">
    <location>
        <begin position="22"/>
        <end position="59"/>
    </location>
</feature>
<evidence type="ECO:0000313" key="2">
    <source>
        <dbReference type="EMBL" id="ONK68905.1"/>
    </source>
</evidence>
<name>A0A5P1ES87_ASPOF</name>